<comment type="caution">
    <text evidence="2">The sequence shown here is derived from an EMBL/GenBank/DDBJ whole genome shotgun (WGS) entry which is preliminary data.</text>
</comment>
<organism evidence="2 3">
    <name type="scientific">Camellia sinensis var. sinensis</name>
    <name type="common">China tea</name>
    <dbReference type="NCBI Taxonomy" id="542762"/>
    <lineage>
        <taxon>Eukaryota</taxon>
        <taxon>Viridiplantae</taxon>
        <taxon>Streptophyta</taxon>
        <taxon>Embryophyta</taxon>
        <taxon>Tracheophyta</taxon>
        <taxon>Spermatophyta</taxon>
        <taxon>Magnoliopsida</taxon>
        <taxon>eudicotyledons</taxon>
        <taxon>Gunneridae</taxon>
        <taxon>Pentapetalae</taxon>
        <taxon>asterids</taxon>
        <taxon>Ericales</taxon>
        <taxon>Theaceae</taxon>
        <taxon>Camellia</taxon>
    </lineage>
</organism>
<gene>
    <name evidence="2" type="ORF">TEA_023386</name>
</gene>
<accession>A0A4S4E6P3</accession>
<sequence length="139" mass="15605">MQKGKVLSNPLKEKFKGRNVSKELEGYPIITLRFNHHNGFGVRLVGETETKISSVISEYTQTRAGGADNLIGSLNAHVPPDDAPEDPHANAMPSTKQPQYWTKCLAMEEKRHNQHVQWEQQMANQVSSLNTQYDAFATV</sequence>
<evidence type="ECO:0000256" key="1">
    <source>
        <dbReference type="SAM" id="MobiDB-lite"/>
    </source>
</evidence>
<evidence type="ECO:0000313" key="3">
    <source>
        <dbReference type="Proteomes" id="UP000306102"/>
    </source>
</evidence>
<dbReference type="EMBL" id="SDRB02007504">
    <property type="protein sequence ID" value="THG11055.1"/>
    <property type="molecule type" value="Genomic_DNA"/>
</dbReference>
<name>A0A4S4E6P3_CAMSN</name>
<feature type="region of interest" description="Disordered" evidence="1">
    <location>
        <begin position="78"/>
        <end position="97"/>
    </location>
</feature>
<dbReference type="AlphaFoldDB" id="A0A4S4E6P3"/>
<reference evidence="2 3" key="1">
    <citation type="journal article" date="2018" name="Proc. Natl. Acad. Sci. U.S.A.">
        <title>Draft genome sequence of Camellia sinensis var. sinensis provides insights into the evolution of the tea genome and tea quality.</title>
        <authorList>
            <person name="Wei C."/>
            <person name="Yang H."/>
            <person name="Wang S."/>
            <person name="Zhao J."/>
            <person name="Liu C."/>
            <person name="Gao L."/>
            <person name="Xia E."/>
            <person name="Lu Y."/>
            <person name="Tai Y."/>
            <person name="She G."/>
            <person name="Sun J."/>
            <person name="Cao H."/>
            <person name="Tong W."/>
            <person name="Gao Q."/>
            <person name="Li Y."/>
            <person name="Deng W."/>
            <person name="Jiang X."/>
            <person name="Wang W."/>
            <person name="Chen Q."/>
            <person name="Zhang S."/>
            <person name="Li H."/>
            <person name="Wu J."/>
            <person name="Wang P."/>
            <person name="Li P."/>
            <person name="Shi C."/>
            <person name="Zheng F."/>
            <person name="Jian J."/>
            <person name="Huang B."/>
            <person name="Shan D."/>
            <person name="Shi M."/>
            <person name="Fang C."/>
            <person name="Yue Y."/>
            <person name="Li F."/>
            <person name="Li D."/>
            <person name="Wei S."/>
            <person name="Han B."/>
            <person name="Jiang C."/>
            <person name="Yin Y."/>
            <person name="Xia T."/>
            <person name="Zhang Z."/>
            <person name="Bennetzen J.L."/>
            <person name="Zhao S."/>
            <person name="Wan X."/>
        </authorList>
    </citation>
    <scope>NUCLEOTIDE SEQUENCE [LARGE SCALE GENOMIC DNA]</scope>
    <source>
        <strain evidence="3">cv. Shuchazao</strain>
        <tissue evidence="2">Leaf</tissue>
    </source>
</reference>
<proteinExistence type="predicted"/>
<evidence type="ECO:0000313" key="2">
    <source>
        <dbReference type="EMBL" id="THG11055.1"/>
    </source>
</evidence>
<dbReference type="Proteomes" id="UP000306102">
    <property type="component" value="Unassembled WGS sequence"/>
</dbReference>
<protein>
    <submittedName>
        <fullName evidence="2">Uncharacterized protein</fullName>
    </submittedName>
</protein>
<keyword evidence="3" id="KW-1185">Reference proteome</keyword>